<dbReference type="WBParaSite" id="PSU_v2.g21007.t1">
    <property type="protein sequence ID" value="PSU_v2.g21007.t1"/>
    <property type="gene ID" value="PSU_v2.g21007"/>
</dbReference>
<proteinExistence type="predicted"/>
<evidence type="ECO:0000256" key="1">
    <source>
        <dbReference type="SAM" id="MobiDB-lite"/>
    </source>
</evidence>
<dbReference type="AlphaFoldDB" id="A0A914YNL6"/>
<dbReference type="Proteomes" id="UP000887577">
    <property type="component" value="Unplaced"/>
</dbReference>
<evidence type="ECO:0000313" key="2">
    <source>
        <dbReference type="Proteomes" id="UP000887577"/>
    </source>
</evidence>
<evidence type="ECO:0000313" key="3">
    <source>
        <dbReference type="WBParaSite" id="PSU_v2.g21007.t1"/>
    </source>
</evidence>
<reference evidence="3" key="1">
    <citation type="submission" date="2022-11" db="UniProtKB">
        <authorList>
            <consortium name="WormBaseParasite"/>
        </authorList>
    </citation>
    <scope>IDENTIFICATION</scope>
</reference>
<protein>
    <submittedName>
        <fullName evidence="3">Uncharacterized protein</fullName>
    </submittedName>
</protein>
<accession>A0A914YNL6</accession>
<name>A0A914YNL6_9BILA</name>
<feature type="region of interest" description="Disordered" evidence="1">
    <location>
        <begin position="99"/>
        <end position="129"/>
    </location>
</feature>
<sequence>MWCGRFEHEGELAIGIGLDRRGLPVTAVHIQPAEGRVVAAAQLAVGHHGLMVAVGVGLVDAVPVVERLRAANRFCSGTGRVGRVLGIALEAGIDTADRRGHGAVGERAAGQAQARSGERGSQQQRCGSE</sequence>
<keyword evidence="2" id="KW-1185">Reference proteome</keyword>
<organism evidence="2 3">
    <name type="scientific">Panagrolaimus superbus</name>
    <dbReference type="NCBI Taxonomy" id="310955"/>
    <lineage>
        <taxon>Eukaryota</taxon>
        <taxon>Metazoa</taxon>
        <taxon>Ecdysozoa</taxon>
        <taxon>Nematoda</taxon>
        <taxon>Chromadorea</taxon>
        <taxon>Rhabditida</taxon>
        <taxon>Tylenchina</taxon>
        <taxon>Panagrolaimomorpha</taxon>
        <taxon>Panagrolaimoidea</taxon>
        <taxon>Panagrolaimidae</taxon>
        <taxon>Panagrolaimus</taxon>
    </lineage>
</organism>
<feature type="compositionally biased region" description="Polar residues" evidence="1">
    <location>
        <begin position="119"/>
        <end position="129"/>
    </location>
</feature>